<keyword evidence="9" id="KW-0067">ATP-binding</keyword>
<dbReference type="STRING" id="1307839.L21SP5_01940"/>
<gene>
    <name evidence="16" type="primary">divJ_3</name>
    <name evidence="16" type="ORF">L21SP5_01940</name>
</gene>
<dbReference type="Pfam" id="PF00512">
    <property type="entry name" value="HisKA"/>
    <property type="match status" value="1"/>
</dbReference>
<dbReference type="InterPro" id="IPR036890">
    <property type="entry name" value="HATPase_C_sf"/>
</dbReference>
<feature type="domain" description="Histidine kinase" evidence="13">
    <location>
        <begin position="268"/>
        <end position="486"/>
    </location>
</feature>
<keyword evidence="17" id="KW-1185">Reference proteome</keyword>
<dbReference type="SUPFAM" id="SSF55874">
    <property type="entry name" value="ATPase domain of HSP90 chaperone/DNA topoisomerase II/histidine kinase"/>
    <property type="match status" value="1"/>
</dbReference>
<dbReference type="EC" id="2.7.13.3" evidence="3"/>
<evidence type="ECO:0000313" key="17">
    <source>
        <dbReference type="Proteomes" id="UP000064893"/>
    </source>
</evidence>
<name>A0A0S2HZX8_9BACT</name>
<evidence type="ECO:0000259" key="14">
    <source>
        <dbReference type="PROSITE" id="PS50112"/>
    </source>
</evidence>
<dbReference type="InterPro" id="IPR004358">
    <property type="entry name" value="Sig_transdc_His_kin-like_C"/>
</dbReference>
<dbReference type="InterPro" id="IPR035965">
    <property type="entry name" value="PAS-like_dom_sf"/>
</dbReference>
<dbReference type="PROSITE" id="PS50109">
    <property type="entry name" value="HIS_KIN"/>
    <property type="match status" value="1"/>
</dbReference>
<dbReference type="KEGG" id="blq:L21SP5_01940"/>
<keyword evidence="7" id="KW-0547">Nucleotide-binding</keyword>
<evidence type="ECO:0000256" key="4">
    <source>
        <dbReference type="ARBA" id="ARBA00022475"/>
    </source>
</evidence>
<dbReference type="FunFam" id="3.30.565.10:FF:000023">
    <property type="entry name" value="PAS domain-containing sensor histidine kinase"/>
    <property type="match status" value="1"/>
</dbReference>
<dbReference type="Gene3D" id="3.30.565.10">
    <property type="entry name" value="Histidine kinase-like ATPase, C-terminal domain"/>
    <property type="match status" value="1"/>
</dbReference>
<evidence type="ECO:0000256" key="2">
    <source>
        <dbReference type="ARBA" id="ARBA00004236"/>
    </source>
</evidence>
<comment type="subcellular location">
    <subcellularLocation>
        <location evidence="2">Cell membrane</location>
    </subcellularLocation>
</comment>
<evidence type="ECO:0000256" key="1">
    <source>
        <dbReference type="ARBA" id="ARBA00000085"/>
    </source>
</evidence>
<dbReference type="NCBIfam" id="TIGR00229">
    <property type="entry name" value="sensory_box"/>
    <property type="match status" value="1"/>
</dbReference>
<dbReference type="Pfam" id="PF02518">
    <property type="entry name" value="HATPase_c"/>
    <property type="match status" value="1"/>
</dbReference>
<keyword evidence="11" id="KW-0472">Membrane</keyword>
<dbReference type="GO" id="GO:0000155">
    <property type="term" value="F:phosphorelay sensor kinase activity"/>
    <property type="evidence" value="ECO:0007669"/>
    <property type="project" value="InterPro"/>
</dbReference>
<protein>
    <recommendedName>
        <fullName evidence="3">histidine kinase</fullName>
        <ecNumber evidence="3">2.7.13.3</ecNumber>
    </recommendedName>
</protein>
<dbReference type="Pfam" id="PF08447">
    <property type="entry name" value="PAS_3"/>
    <property type="match status" value="1"/>
</dbReference>
<feature type="domain" description="PAS" evidence="14">
    <location>
        <begin position="7"/>
        <end position="77"/>
    </location>
</feature>
<feature type="region of interest" description="Disordered" evidence="12">
    <location>
        <begin position="466"/>
        <end position="488"/>
    </location>
</feature>
<dbReference type="SUPFAM" id="SSF55785">
    <property type="entry name" value="PYP-like sensor domain (PAS domain)"/>
    <property type="match status" value="2"/>
</dbReference>
<dbReference type="InterPro" id="IPR005467">
    <property type="entry name" value="His_kinase_dom"/>
</dbReference>
<evidence type="ECO:0000256" key="11">
    <source>
        <dbReference type="ARBA" id="ARBA00023136"/>
    </source>
</evidence>
<dbReference type="CDD" id="cd00082">
    <property type="entry name" value="HisKA"/>
    <property type="match status" value="1"/>
</dbReference>
<dbReference type="AlphaFoldDB" id="A0A0S2HZX8"/>
<dbReference type="InterPro" id="IPR003594">
    <property type="entry name" value="HATPase_dom"/>
</dbReference>
<dbReference type="InterPro" id="IPR000014">
    <property type="entry name" value="PAS"/>
</dbReference>
<dbReference type="PROSITE" id="PS50112">
    <property type="entry name" value="PAS"/>
    <property type="match status" value="1"/>
</dbReference>
<dbReference type="InterPro" id="IPR052162">
    <property type="entry name" value="Sensor_kinase/Photoreceptor"/>
</dbReference>
<evidence type="ECO:0000256" key="12">
    <source>
        <dbReference type="SAM" id="MobiDB-lite"/>
    </source>
</evidence>
<evidence type="ECO:0000256" key="9">
    <source>
        <dbReference type="ARBA" id="ARBA00022840"/>
    </source>
</evidence>
<evidence type="ECO:0000259" key="13">
    <source>
        <dbReference type="PROSITE" id="PS50109"/>
    </source>
</evidence>
<dbReference type="SMART" id="SM00388">
    <property type="entry name" value="HisKA"/>
    <property type="match status" value="1"/>
</dbReference>
<dbReference type="GO" id="GO:0005886">
    <property type="term" value="C:plasma membrane"/>
    <property type="evidence" value="ECO:0007669"/>
    <property type="project" value="UniProtKB-SubCell"/>
</dbReference>
<dbReference type="InterPro" id="IPR000700">
    <property type="entry name" value="PAS-assoc_C"/>
</dbReference>
<dbReference type="CDD" id="cd00130">
    <property type="entry name" value="PAS"/>
    <property type="match status" value="1"/>
</dbReference>
<dbReference type="SMART" id="SM00091">
    <property type="entry name" value="PAS"/>
    <property type="match status" value="2"/>
</dbReference>
<dbReference type="PANTHER" id="PTHR43304:SF1">
    <property type="entry name" value="PAC DOMAIN-CONTAINING PROTEIN"/>
    <property type="match status" value="1"/>
</dbReference>
<dbReference type="EMBL" id="CP013118">
    <property type="protein sequence ID" value="ALO15579.1"/>
    <property type="molecule type" value="Genomic_DNA"/>
</dbReference>
<dbReference type="InterPro" id="IPR036097">
    <property type="entry name" value="HisK_dim/P_sf"/>
</dbReference>
<keyword evidence="5" id="KW-0597">Phosphoprotein</keyword>
<reference evidence="16 17" key="1">
    <citation type="submission" date="2015-11" db="EMBL/GenBank/DDBJ databases">
        <title>Description and complete genome sequence of a novel strain predominating in hypersaline microbial mats and representing a new family of the Bacteriodetes phylum.</title>
        <authorList>
            <person name="Spring S."/>
            <person name="Bunk B."/>
            <person name="Sproer C."/>
            <person name="Klenk H.-P."/>
        </authorList>
    </citation>
    <scope>NUCLEOTIDE SEQUENCE [LARGE SCALE GENOMIC DNA]</scope>
    <source>
        <strain evidence="16 17">L21-Spi-D4</strain>
    </source>
</reference>
<feature type="domain" description="PAC" evidence="15">
    <location>
        <begin position="207"/>
        <end position="257"/>
    </location>
</feature>
<organism evidence="16 17">
    <name type="scientific">Salinivirga cyanobacteriivorans</name>
    <dbReference type="NCBI Taxonomy" id="1307839"/>
    <lineage>
        <taxon>Bacteria</taxon>
        <taxon>Pseudomonadati</taxon>
        <taxon>Bacteroidota</taxon>
        <taxon>Bacteroidia</taxon>
        <taxon>Bacteroidales</taxon>
        <taxon>Salinivirgaceae</taxon>
        <taxon>Salinivirga</taxon>
    </lineage>
</organism>
<comment type="catalytic activity">
    <reaction evidence="1">
        <text>ATP + protein L-histidine = ADP + protein N-phospho-L-histidine.</text>
        <dbReference type="EC" id="2.7.13.3"/>
    </reaction>
</comment>
<proteinExistence type="predicted"/>
<evidence type="ECO:0000256" key="10">
    <source>
        <dbReference type="ARBA" id="ARBA00023012"/>
    </source>
</evidence>
<evidence type="ECO:0000259" key="15">
    <source>
        <dbReference type="PROSITE" id="PS50113"/>
    </source>
</evidence>
<evidence type="ECO:0000256" key="6">
    <source>
        <dbReference type="ARBA" id="ARBA00022679"/>
    </source>
</evidence>
<dbReference type="PRINTS" id="PR00344">
    <property type="entry name" value="BCTRLSENSOR"/>
</dbReference>
<keyword evidence="10" id="KW-0902">Two-component regulatory system</keyword>
<keyword evidence="8 16" id="KW-0418">Kinase</keyword>
<dbReference type="Gene3D" id="3.30.450.20">
    <property type="entry name" value="PAS domain"/>
    <property type="match status" value="2"/>
</dbReference>
<evidence type="ECO:0000256" key="7">
    <source>
        <dbReference type="ARBA" id="ARBA00022741"/>
    </source>
</evidence>
<dbReference type="InterPro" id="IPR013655">
    <property type="entry name" value="PAS_fold_3"/>
</dbReference>
<evidence type="ECO:0000256" key="5">
    <source>
        <dbReference type="ARBA" id="ARBA00022553"/>
    </source>
</evidence>
<dbReference type="GO" id="GO:0005524">
    <property type="term" value="F:ATP binding"/>
    <property type="evidence" value="ECO:0007669"/>
    <property type="project" value="UniProtKB-KW"/>
</dbReference>
<dbReference type="PROSITE" id="PS50113">
    <property type="entry name" value="PAC"/>
    <property type="match status" value="1"/>
</dbReference>
<dbReference type="Gene3D" id="1.10.287.130">
    <property type="match status" value="1"/>
</dbReference>
<dbReference type="InterPro" id="IPR003661">
    <property type="entry name" value="HisK_dim/P_dom"/>
</dbReference>
<dbReference type="Proteomes" id="UP000064893">
    <property type="component" value="Chromosome"/>
</dbReference>
<evidence type="ECO:0000256" key="8">
    <source>
        <dbReference type="ARBA" id="ARBA00022777"/>
    </source>
</evidence>
<dbReference type="SMART" id="SM00387">
    <property type="entry name" value="HATPase_c"/>
    <property type="match status" value="1"/>
</dbReference>
<dbReference type="Pfam" id="PF13426">
    <property type="entry name" value="PAS_9"/>
    <property type="match status" value="1"/>
</dbReference>
<sequence length="488" mass="55146">MSSSMSKNKPLNHLFASLSFEALFLSKKGICIAQNQAAKDIFGYTDEEAIGRPGTDWIHPDDRALVAQKMQENYAQPYKVLALRKNGTSFPCEIQAKNIKHEGEKIRVTAVRNISKQQNLENELSDKIKELEIITDSIPNSIWKAKVSKDGQISETYISSSVDQLLGQPPGTINSDWDKYFSFILPEYLDKLRETIQAGIENPGQTFTVRYQVKKADGSLAWFSSCGKGELEGEEVIAYGFTYDITAKKEKEDQLQTLMATKDKFFSIISHDLRNPFTAFMGFSELMLRQLKKGQYDNIEKYARAIYSTARSGGELLSNLLDWSRSQRGKITFRPEKINLHELVQSVLMFFEEPARSKEIKIESTIASDITLMADHNMLNTILRNLVSNAIKFSYRNTTVNLSITQQNNSVLLEVEDIGQGIEPEQQQKLFRIDSNESFPGTEEEKGTGLGLILCKEFVDKHNGQIEVESEPGKGSKFTVKLPQNTRS</sequence>
<accession>A0A0S2HZX8</accession>
<keyword evidence="4" id="KW-1003">Cell membrane</keyword>
<dbReference type="SUPFAM" id="SSF47384">
    <property type="entry name" value="Homodimeric domain of signal transducing histidine kinase"/>
    <property type="match status" value="1"/>
</dbReference>
<keyword evidence="6 16" id="KW-0808">Transferase</keyword>
<evidence type="ECO:0000313" key="16">
    <source>
        <dbReference type="EMBL" id="ALO15579.1"/>
    </source>
</evidence>
<evidence type="ECO:0000256" key="3">
    <source>
        <dbReference type="ARBA" id="ARBA00012438"/>
    </source>
</evidence>
<dbReference type="PANTHER" id="PTHR43304">
    <property type="entry name" value="PHYTOCHROME-LIKE PROTEIN CPH1"/>
    <property type="match status" value="1"/>
</dbReference>